<gene>
    <name evidence="1" type="ORF">FKW44_013068</name>
</gene>
<organism evidence="1 2">
    <name type="scientific">Caligus rogercresseyi</name>
    <name type="common">Sea louse</name>
    <dbReference type="NCBI Taxonomy" id="217165"/>
    <lineage>
        <taxon>Eukaryota</taxon>
        <taxon>Metazoa</taxon>
        <taxon>Ecdysozoa</taxon>
        <taxon>Arthropoda</taxon>
        <taxon>Crustacea</taxon>
        <taxon>Multicrustacea</taxon>
        <taxon>Hexanauplia</taxon>
        <taxon>Copepoda</taxon>
        <taxon>Siphonostomatoida</taxon>
        <taxon>Caligidae</taxon>
        <taxon>Caligus</taxon>
    </lineage>
</organism>
<evidence type="ECO:0000313" key="2">
    <source>
        <dbReference type="Proteomes" id="UP000595437"/>
    </source>
</evidence>
<accession>A0A7T8HKK0</accession>
<dbReference type="EMBL" id="CP045897">
    <property type="protein sequence ID" value="QQP51644.1"/>
    <property type="molecule type" value="Genomic_DNA"/>
</dbReference>
<name>A0A7T8HKK0_CALRO</name>
<proteinExistence type="predicted"/>
<reference evidence="2" key="1">
    <citation type="submission" date="2021-01" db="EMBL/GenBank/DDBJ databases">
        <title>Caligus Genome Assembly.</title>
        <authorList>
            <person name="Gallardo-Escarate C."/>
        </authorList>
    </citation>
    <scope>NUCLEOTIDE SEQUENCE [LARGE SCALE GENOMIC DNA]</scope>
</reference>
<sequence length="172" mass="19531">KDLASENEAEVIKIKQYYSQGCLIRAGLAPLPKEHVLLGRMKQMERCRAGKKEVRSLFDKGGHLEKNPLKIYTIVKEYYRDLYSVEDFIGEPSGNCTESGFNLSGASVTVHGKGDGKVLKLKDSWKMALEIKISKFEIEEYIKGYKKKNKSPGLMDFQWSFITASLLSSLHY</sequence>
<protein>
    <submittedName>
        <fullName evidence="1">Uncharacterized protein</fullName>
    </submittedName>
</protein>
<dbReference type="Proteomes" id="UP000595437">
    <property type="component" value="Chromosome 8"/>
</dbReference>
<feature type="non-terminal residue" evidence="1">
    <location>
        <position position="1"/>
    </location>
</feature>
<dbReference type="AlphaFoldDB" id="A0A7T8HKK0"/>
<keyword evidence="2" id="KW-1185">Reference proteome</keyword>
<evidence type="ECO:0000313" key="1">
    <source>
        <dbReference type="EMBL" id="QQP51644.1"/>
    </source>
</evidence>